<evidence type="ECO:0000259" key="21">
    <source>
        <dbReference type="PROSITE" id="PS50287"/>
    </source>
</evidence>
<dbReference type="PANTHER" id="PTHR45817">
    <property type="entry name" value="LYSYL OXIDASE-LIKE-RELATED"/>
    <property type="match status" value="1"/>
</dbReference>
<feature type="disulfide bond" evidence="19">
    <location>
        <begin position="630"/>
        <end position="640"/>
    </location>
</feature>
<keyword evidence="11 20" id="KW-0801">TPQ</keyword>
<feature type="disulfide bond" evidence="19">
    <location>
        <begin position="416"/>
        <end position="480"/>
    </location>
</feature>
<gene>
    <name evidence="23" type="primary">LOXL4</name>
</gene>
<comment type="function">
    <text evidence="20">Mediates the post-translational oxidative deamination of lysine residues on target proteins leading to the formation of deaminated lysine (allysine).</text>
</comment>
<evidence type="ECO:0000313" key="22">
    <source>
        <dbReference type="Proteomes" id="UP001318040"/>
    </source>
</evidence>
<dbReference type="FunFam" id="3.10.250.10:FF:000008">
    <property type="entry name" value="Lysyl oxidase homolog 2"/>
    <property type="match status" value="1"/>
</dbReference>
<keyword evidence="6 20" id="KW-0964">Secreted</keyword>
<dbReference type="InterPro" id="IPR036772">
    <property type="entry name" value="SRCR-like_dom_sf"/>
</dbReference>
<dbReference type="FunFam" id="3.10.250.10:FF:000001">
    <property type="entry name" value="Lysyl oxidase 4 isoform X1"/>
    <property type="match status" value="2"/>
</dbReference>
<feature type="disulfide bond" evidence="19">
    <location>
        <begin position="149"/>
        <end position="213"/>
    </location>
</feature>
<evidence type="ECO:0000256" key="4">
    <source>
        <dbReference type="ARBA" id="ARBA00007492"/>
    </source>
</evidence>
<feature type="disulfide bond" evidence="19">
    <location>
        <begin position="162"/>
        <end position="223"/>
    </location>
</feature>
<evidence type="ECO:0000256" key="10">
    <source>
        <dbReference type="ARBA" id="ARBA00022737"/>
    </source>
</evidence>
<dbReference type="FunFam" id="3.10.250.10:FF:000016">
    <property type="entry name" value="Scavenger receptor cysteine-rich protein type 12"/>
    <property type="match status" value="1"/>
</dbReference>
<dbReference type="AlphaFoldDB" id="A0AAJ7WTE0"/>
<feature type="domain" description="SRCR" evidence="21">
    <location>
        <begin position="253"/>
        <end position="367"/>
    </location>
</feature>
<dbReference type="GO" id="GO:0005615">
    <property type="term" value="C:extracellular space"/>
    <property type="evidence" value="ECO:0007669"/>
    <property type="project" value="UniProtKB-UniRule"/>
</dbReference>
<keyword evidence="5 20" id="KW-0886">LTQ</keyword>
<dbReference type="GO" id="GO:0030199">
    <property type="term" value="P:collagen fibril organization"/>
    <property type="evidence" value="ECO:0007669"/>
    <property type="project" value="TreeGrafter"/>
</dbReference>
<dbReference type="SUPFAM" id="SSF56487">
    <property type="entry name" value="SRCR-like"/>
    <property type="match status" value="5"/>
</dbReference>
<dbReference type="PROSITE" id="PS00926">
    <property type="entry name" value="LYSYL_OXIDASE"/>
    <property type="match status" value="1"/>
</dbReference>
<keyword evidence="7" id="KW-0812">Transmembrane</keyword>
<keyword evidence="13 20" id="KW-0560">Oxidoreductase</keyword>
<evidence type="ECO:0000256" key="11">
    <source>
        <dbReference type="ARBA" id="ARBA00022772"/>
    </source>
</evidence>
<evidence type="ECO:0000256" key="13">
    <source>
        <dbReference type="ARBA" id="ARBA00023002"/>
    </source>
</evidence>
<evidence type="ECO:0000256" key="9">
    <source>
        <dbReference type="ARBA" id="ARBA00022729"/>
    </source>
</evidence>
<feature type="domain" description="SRCR" evidence="21">
    <location>
        <begin position="391"/>
        <end position="491"/>
    </location>
</feature>
<dbReference type="Pfam" id="PF00530">
    <property type="entry name" value="SRCR"/>
    <property type="match status" value="5"/>
</dbReference>
<dbReference type="PANTHER" id="PTHR45817:SF4">
    <property type="entry name" value="LYSYL OXIDASE-LIKE-RELATED"/>
    <property type="match status" value="1"/>
</dbReference>
<evidence type="ECO:0000313" key="23">
    <source>
        <dbReference type="RefSeq" id="XP_032807998.1"/>
    </source>
</evidence>
<keyword evidence="22" id="KW-1185">Reference proteome</keyword>
<comment type="cofactor">
    <cofactor evidence="1 20">
        <name>Cu cation</name>
        <dbReference type="ChEBI" id="CHEBI:23378"/>
    </cofactor>
</comment>
<evidence type="ECO:0000256" key="8">
    <source>
        <dbReference type="ARBA" id="ARBA00022723"/>
    </source>
</evidence>
<keyword evidence="9" id="KW-0732">Signal</keyword>
<feature type="disulfide bond" evidence="19">
    <location>
        <begin position="460"/>
        <end position="470"/>
    </location>
</feature>
<name>A0AAJ7WTE0_PETMA</name>
<keyword evidence="10" id="KW-0677">Repeat</keyword>
<evidence type="ECO:0000256" key="7">
    <source>
        <dbReference type="ARBA" id="ARBA00022692"/>
    </source>
</evidence>
<dbReference type="PRINTS" id="PR00074">
    <property type="entry name" value="LYSYLOXIDASE"/>
</dbReference>
<keyword evidence="12" id="KW-1133">Transmembrane helix</keyword>
<evidence type="ECO:0000256" key="5">
    <source>
        <dbReference type="ARBA" id="ARBA00022477"/>
    </source>
</evidence>
<dbReference type="Gene3D" id="3.10.250.10">
    <property type="entry name" value="SRCR-like domain"/>
    <property type="match status" value="5"/>
</dbReference>
<feature type="domain" description="SRCR" evidence="21">
    <location>
        <begin position="123"/>
        <end position="224"/>
    </location>
</feature>
<dbReference type="InterPro" id="IPR050912">
    <property type="entry name" value="LOX-like_protein"/>
</dbReference>
<keyword evidence="16 19" id="KW-1015">Disulfide bond</keyword>
<dbReference type="GO" id="GO:0005507">
    <property type="term" value="F:copper ion binding"/>
    <property type="evidence" value="ECO:0007669"/>
    <property type="project" value="UniProtKB-UniRule"/>
</dbReference>
<organism evidence="22 23">
    <name type="scientific">Petromyzon marinus</name>
    <name type="common">Sea lamprey</name>
    <dbReference type="NCBI Taxonomy" id="7757"/>
    <lineage>
        <taxon>Eukaryota</taxon>
        <taxon>Metazoa</taxon>
        <taxon>Chordata</taxon>
        <taxon>Craniata</taxon>
        <taxon>Vertebrata</taxon>
        <taxon>Cyclostomata</taxon>
        <taxon>Hyperoartia</taxon>
        <taxon>Petromyzontiformes</taxon>
        <taxon>Petromyzontidae</taxon>
        <taxon>Petromyzon</taxon>
    </lineage>
</organism>
<evidence type="ECO:0000256" key="14">
    <source>
        <dbReference type="ARBA" id="ARBA00023008"/>
    </source>
</evidence>
<evidence type="ECO:0000256" key="12">
    <source>
        <dbReference type="ARBA" id="ARBA00022989"/>
    </source>
</evidence>
<dbReference type="PROSITE" id="PS00420">
    <property type="entry name" value="SRCR_1"/>
    <property type="match status" value="2"/>
</dbReference>
<dbReference type="GO" id="GO:0016020">
    <property type="term" value="C:membrane"/>
    <property type="evidence" value="ECO:0007669"/>
    <property type="project" value="UniProtKB-SubCell"/>
</dbReference>
<proteinExistence type="inferred from homology"/>
<dbReference type="GO" id="GO:0004720">
    <property type="term" value="F:protein-lysine 6-oxidase activity"/>
    <property type="evidence" value="ECO:0007669"/>
    <property type="project" value="UniProtKB-UniRule"/>
</dbReference>
<sequence length="890" mass="97923">MPGVPLTSHSELRQFMCSSSSSKLSSCNSHHCRDRRASAVSLALPRTPLSARGAPSPPAMKLHASRACAPKVATPLPPSPPLVLLLLLLLLGVTGCWGQGEADNSEGDGSTPGVDAAEPAVKVRLAGPTRRFFEGRVEVYFNGEWGTVCDDDFNLQSANVVCRELGFTGANTWAHSAKFGQGSGPILLDNIYCNGEERSLIQCQSNGWGVHDCKHSEDVSVICLEKRLPGFEGHEDISNFVEMLPSERLFTEVRLKPVLRKGAKRVPVTEGVVEVKHGGRWSRVCDAGWAEEEARVVCGMLGFPSHRVFDAQPYRAHLKKRTHGYWMRDVNCTGNEVHLATCRFRTVPARNNVTGCRDGGPAVVSCVPGPGYAHSHNSGFRKAYRSEQPLVRLKGGAQMGEGRVEVLKNGEWGTVCDERWNLVASSVVCRELGFGAAQEAVPGARFGQGTGPVHMTQVACKGAEKSLTDCKFSEVGGNSCSHREDAAVRCHVPAMGFETRIRLTGGRNEREGRVEVLVDKGNGKHKWGYICSEDWRTLEATVVCRQLGLGFAAQAMEIRLTGGRNEWEGRLEVRRSKRWGTVCGDGWTTLEAMVACRQLGLGFAVHALTETWYFQGDSGVEEVLMSGVQCSGTEMSLAHCRHHGSRVKCKRGGGRYAAGVVCTESAPDLVLNSRIVQESAYLEDRPLHLLYCAAEENCLSASASAMNWPYGSRRLLRFSSQIHNVGRTDFRPKAGSHAWVWHQCHRHYHSMEVFTHYDLLTLNGTKVAEGHKASFCLEDTSCEPGVQKRYECANFGDQGIAVGCQDIYRHDIDCQWVDVTDVAPGDYIFQVVINPNYEVSETDFTNNAMKCNCKFDGHRVWMYNCHNGDAFSAEVEKLFDLYPGENNLIS</sequence>
<keyword evidence="8 20" id="KW-0479">Metal-binding</keyword>
<comment type="similarity">
    <text evidence="4 20">Belongs to the lysyl oxidase family.</text>
</comment>
<comment type="PTM">
    <text evidence="20">The lysine tyrosylquinone cross-link (LTQ) is generated by condensation of the epsilon-amino group of a lysine with a topaquinone produced by oxidation of tyrosine.</text>
</comment>
<keyword evidence="15" id="KW-0472">Membrane</keyword>
<evidence type="ECO:0000256" key="6">
    <source>
        <dbReference type="ARBA" id="ARBA00022525"/>
    </source>
</evidence>
<dbReference type="InterPro" id="IPR001695">
    <property type="entry name" value="Lysyl_oxidase"/>
</dbReference>
<feature type="domain" description="SRCR" evidence="21">
    <location>
        <begin position="501"/>
        <end position="555"/>
    </location>
</feature>
<dbReference type="EC" id="1.4.3.13" evidence="20"/>
<evidence type="ECO:0000256" key="20">
    <source>
        <dbReference type="RuleBase" id="RU367046"/>
    </source>
</evidence>
<dbReference type="Pfam" id="PF01186">
    <property type="entry name" value="Lysyl_oxidase"/>
    <property type="match status" value="1"/>
</dbReference>
<comment type="subcellular location">
    <subcellularLocation>
        <location evidence="2">Membrane</location>
        <topology evidence="2">Single-pass membrane protein</topology>
    </subcellularLocation>
    <subcellularLocation>
        <location evidence="3 20">Secreted</location>
        <location evidence="3 20">Extracellular space</location>
    </subcellularLocation>
</comment>
<feature type="disulfide bond" evidence="19">
    <location>
        <begin position="193"/>
        <end position="203"/>
    </location>
</feature>
<dbReference type="InterPro" id="IPR019828">
    <property type="entry name" value="Lysyl_oxidase_CS"/>
</dbReference>
<feature type="domain" description="SRCR" evidence="21">
    <location>
        <begin position="558"/>
        <end position="663"/>
    </location>
</feature>
<dbReference type="RefSeq" id="XP_032807998.1">
    <property type="nucleotide sequence ID" value="XM_032952107.1"/>
</dbReference>
<keyword evidence="14 20" id="KW-0186">Copper</keyword>
<keyword evidence="17" id="KW-0325">Glycoprotein</keyword>
<dbReference type="InterPro" id="IPR001190">
    <property type="entry name" value="SRCR"/>
</dbReference>
<feature type="disulfide bond" evidence="19">
    <location>
        <begin position="429"/>
        <end position="490"/>
    </location>
</feature>
<dbReference type="PRINTS" id="PR00258">
    <property type="entry name" value="SPERACTRCPTR"/>
</dbReference>
<dbReference type="CTD" id="84171"/>
<evidence type="ECO:0000256" key="18">
    <source>
        <dbReference type="ARBA" id="ARBA00047861"/>
    </source>
</evidence>
<comment type="caution">
    <text evidence="19">Lacks conserved residue(s) required for the propagation of feature annotation.</text>
</comment>
<feature type="disulfide bond" evidence="19">
    <location>
        <begin position="332"/>
        <end position="342"/>
    </location>
</feature>
<evidence type="ECO:0000256" key="17">
    <source>
        <dbReference type="ARBA" id="ARBA00023180"/>
    </source>
</evidence>
<dbReference type="Proteomes" id="UP001318040">
    <property type="component" value="Chromosome 11"/>
</dbReference>
<reference evidence="23" key="1">
    <citation type="submission" date="2025-08" db="UniProtKB">
        <authorList>
            <consortium name="RefSeq"/>
        </authorList>
    </citation>
    <scope>IDENTIFICATION</scope>
    <source>
        <tissue evidence="23">Sperm</tissue>
    </source>
</reference>
<comment type="catalytic activity">
    <reaction evidence="18 20">
        <text>L-lysyl-[protein] + O2 + H2O = (S)-2-amino-6-oxohexanoyl-[protein] + H2O2 + NH4(+)</text>
        <dbReference type="Rhea" id="RHEA:24544"/>
        <dbReference type="Rhea" id="RHEA-COMP:9752"/>
        <dbReference type="Rhea" id="RHEA-COMP:12448"/>
        <dbReference type="ChEBI" id="CHEBI:15377"/>
        <dbReference type="ChEBI" id="CHEBI:15379"/>
        <dbReference type="ChEBI" id="CHEBI:16240"/>
        <dbReference type="ChEBI" id="CHEBI:28938"/>
        <dbReference type="ChEBI" id="CHEBI:29969"/>
        <dbReference type="ChEBI" id="CHEBI:131803"/>
        <dbReference type="EC" id="1.4.3.13"/>
    </reaction>
</comment>
<evidence type="ECO:0000256" key="2">
    <source>
        <dbReference type="ARBA" id="ARBA00004167"/>
    </source>
</evidence>
<dbReference type="PROSITE" id="PS50287">
    <property type="entry name" value="SRCR_2"/>
    <property type="match status" value="5"/>
</dbReference>
<evidence type="ECO:0000256" key="15">
    <source>
        <dbReference type="ARBA" id="ARBA00023136"/>
    </source>
</evidence>
<accession>A0AAJ7WTE0</accession>
<evidence type="ECO:0000256" key="19">
    <source>
        <dbReference type="PROSITE-ProRule" id="PRU00196"/>
    </source>
</evidence>
<evidence type="ECO:0000256" key="1">
    <source>
        <dbReference type="ARBA" id="ARBA00001935"/>
    </source>
</evidence>
<dbReference type="SMART" id="SM00202">
    <property type="entry name" value="SR"/>
    <property type="match status" value="4"/>
</dbReference>
<evidence type="ECO:0000256" key="3">
    <source>
        <dbReference type="ARBA" id="ARBA00004239"/>
    </source>
</evidence>
<protein>
    <recommendedName>
        <fullName evidence="20">Lysyl oxidase homolog</fullName>
        <ecNumber evidence="20">1.4.3.13</ecNumber>
    </recommendedName>
</protein>
<evidence type="ECO:0000256" key="16">
    <source>
        <dbReference type="ARBA" id="ARBA00023157"/>
    </source>
</evidence>